<evidence type="ECO:0000259" key="2">
    <source>
        <dbReference type="Pfam" id="PF11611"/>
    </source>
</evidence>
<sequence length="171" mass="18961">MKFSSRTTTNILLITSTILLSVNAALLLMNEAKSTPTRGDHFETIKMSERVVGTDVAFTVHTLREDFVGAGPLTPPQGMKFVIADLTIENISTSSIQIIPLLNFYLKDEAGHVYRNSAVVSSHEMLSGEILPGDKLREEIGFAVPKDDQRWWLYYEPGMAGAQTFVVELNN</sequence>
<reference evidence="3 4" key="1">
    <citation type="journal article" date="2016" name="Nat. Commun.">
        <title>Thousands of microbial genomes shed light on interconnected biogeochemical processes in an aquifer system.</title>
        <authorList>
            <person name="Anantharaman K."/>
            <person name="Brown C.T."/>
            <person name="Hug L.A."/>
            <person name="Sharon I."/>
            <person name="Castelle C.J."/>
            <person name="Probst A.J."/>
            <person name="Thomas B.C."/>
            <person name="Singh A."/>
            <person name="Wilkins M.J."/>
            <person name="Karaoz U."/>
            <person name="Brodie E.L."/>
            <person name="Williams K.H."/>
            <person name="Hubbard S.S."/>
            <person name="Banfield J.F."/>
        </authorList>
    </citation>
    <scope>NUCLEOTIDE SEQUENCE [LARGE SCALE GENOMIC DNA]</scope>
</reference>
<keyword evidence="1" id="KW-0732">Signal</keyword>
<comment type="caution">
    <text evidence="3">The sequence shown here is derived from an EMBL/GenBank/DDBJ whole genome shotgun (WGS) entry which is preliminary data.</text>
</comment>
<organism evidence="3 4">
    <name type="scientific">Candidatus Lloydbacteria bacterium RIFOXYC12_FULL_46_25</name>
    <dbReference type="NCBI Taxonomy" id="1798670"/>
    <lineage>
        <taxon>Bacteria</taxon>
        <taxon>Candidatus Lloydiibacteriota</taxon>
    </lineage>
</organism>
<proteinExistence type="predicted"/>
<dbReference type="Pfam" id="PF11611">
    <property type="entry name" value="DUF4352"/>
    <property type="match status" value="1"/>
</dbReference>
<protein>
    <recommendedName>
        <fullName evidence="2">DUF4352 domain-containing protein</fullName>
    </recommendedName>
</protein>
<accession>A0A1G2DXH8</accession>
<dbReference type="Gene3D" id="2.60.40.1240">
    <property type="match status" value="1"/>
</dbReference>
<dbReference type="InterPro" id="IPR029050">
    <property type="entry name" value="Immunoprotect_excell_Ig-like"/>
</dbReference>
<evidence type="ECO:0000313" key="3">
    <source>
        <dbReference type="EMBL" id="OGZ17700.1"/>
    </source>
</evidence>
<name>A0A1G2DXH8_9BACT</name>
<dbReference type="EMBL" id="MHLU01000124">
    <property type="protein sequence ID" value="OGZ17700.1"/>
    <property type="molecule type" value="Genomic_DNA"/>
</dbReference>
<gene>
    <name evidence="3" type="ORF">A2494_02270</name>
</gene>
<dbReference type="Proteomes" id="UP000178106">
    <property type="component" value="Unassembled WGS sequence"/>
</dbReference>
<dbReference type="InterPro" id="IPR029051">
    <property type="entry name" value="DUF4352"/>
</dbReference>
<feature type="domain" description="DUF4352" evidence="2">
    <location>
        <begin position="54"/>
        <end position="162"/>
    </location>
</feature>
<evidence type="ECO:0000313" key="4">
    <source>
        <dbReference type="Proteomes" id="UP000178106"/>
    </source>
</evidence>
<evidence type="ECO:0000256" key="1">
    <source>
        <dbReference type="ARBA" id="ARBA00022729"/>
    </source>
</evidence>
<dbReference type="AlphaFoldDB" id="A0A1G2DXH8"/>